<evidence type="ECO:0000313" key="2">
    <source>
        <dbReference type="EMBL" id="EST52190.1"/>
    </source>
</evidence>
<accession>V6M2T0</accession>
<dbReference type="STRING" id="1408254.T458_25840"/>
<protein>
    <submittedName>
        <fullName evidence="2">Uncharacterized protein</fullName>
    </submittedName>
</protein>
<keyword evidence="1" id="KW-0472">Membrane</keyword>
<dbReference type="PATRIC" id="fig|1408254.3.peg.5043"/>
<comment type="caution">
    <text evidence="2">The sequence shown here is derived from an EMBL/GenBank/DDBJ whole genome shotgun (WGS) entry which is preliminary data.</text>
</comment>
<keyword evidence="3" id="KW-1185">Reference proteome</keyword>
<name>V6M2T0_9BACL</name>
<gene>
    <name evidence="2" type="ORF">T458_25840</name>
</gene>
<organism evidence="2 3">
    <name type="scientific">Brevibacillus panacihumi W25</name>
    <dbReference type="NCBI Taxonomy" id="1408254"/>
    <lineage>
        <taxon>Bacteria</taxon>
        <taxon>Bacillati</taxon>
        <taxon>Bacillota</taxon>
        <taxon>Bacilli</taxon>
        <taxon>Bacillales</taxon>
        <taxon>Paenibacillaceae</taxon>
        <taxon>Brevibacillus</taxon>
    </lineage>
</organism>
<dbReference type="HOGENOM" id="CLU_2970385_0_0_9"/>
<proteinExistence type="predicted"/>
<evidence type="ECO:0000256" key="1">
    <source>
        <dbReference type="SAM" id="Phobius"/>
    </source>
</evidence>
<dbReference type="EMBL" id="AYJU01000018">
    <property type="protein sequence ID" value="EST52190.1"/>
    <property type="molecule type" value="Genomic_DNA"/>
</dbReference>
<sequence>MSNLFLALFLAALLLYRIYWGGGVSGNQTYISISTGLIVLNLVIFVEKWVKRQRRINH</sequence>
<keyword evidence="1" id="KW-1133">Transmembrane helix</keyword>
<keyword evidence="1" id="KW-0812">Transmembrane</keyword>
<evidence type="ECO:0000313" key="3">
    <source>
        <dbReference type="Proteomes" id="UP000017973"/>
    </source>
</evidence>
<dbReference type="Proteomes" id="UP000017973">
    <property type="component" value="Unassembled WGS sequence"/>
</dbReference>
<dbReference type="RefSeq" id="WP_023558949.1">
    <property type="nucleotide sequence ID" value="NZ_KI629786.1"/>
</dbReference>
<feature type="transmembrane region" description="Helical" evidence="1">
    <location>
        <begin position="33"/>
        <end position="50"/>
    </location>
</feature>
<reference evidence="2 3" key="1">
    <citation type="journal article" date="2014" name="Genome Announc.">
        <title>Draft Genome Sequence of Brevibacillus panacihumi Strain W25, a Halotolerant Hydrocarbon-Degrading Bacterium.</title>
        <authorList>
            <person name="Wang X."/>
            <person name="Jin D."/>
            <person name="Zhou L."/>
            <person name="Wu L."/>
            <person name="An W."/>
            <person name="Chen Y."/>
            <person name="Zhao L."/>
        </authorList>
    </citation>
    <scope>NUCLEOTIDE SEQUENCE [LARGE SCALE GENOMIC DNA]</scope>
    <source>
        <strain evidence="2 3">W25</strain>
    </source>
</reference>
<dbReference type="AlphaFoldDB" id="V6M2T0"/>